<feature type="compositionally biased region" description="Low complexity" evidence="1">
    <location>
        <begin position="28"/>
        <end position="48"/>
    </location>
</feature>
<comment type="caution">
    <text evidence="2">The sequence shown here is derived from an EMBL/GenBank/DDBJ whole genome shotgun (WGS) entry which is preliminary data.</text>
</comment>
<proteinExistence type="predicted"/>
<gene>
    <name evidence="2" type="ORF">TCE0_024f07555</name>
</gene>
<evidence type="ECO:0000313" key="2">
    <source>
        <dbReference type="EMBL" id="GAM37546.1"/>
    </source>
</evidence>
<name>A0A6V8H893_TALPI</name>
<feature type="region of interest" description="Disordered" evidence="1">
    <location>
        <begin position="154"/>
        <end position="192"/>
    </location>
</feature>
<dbReference type="AlphaFoldDB" id="A0A6V8H893"/>
<dbReference type="EMBL" id="DF933820">
    <property type="protein sequence ID" value="GAM37546.1"/>
    <property type="molecule type" value="Genomic_DNA"/>
</dbReference>
<dbReference type="Proteomes" id="UP000053095">
    <property type="component" value="Unassembled WGS sequence"/>
</dbReference>
<organism evidence="2 3">
    <name type="scientific">Talaromyces pinophilus</name>
    <name type="common">Penicillium pinophilum</name>
    <dbReference type="NCBI Taxonomy" id="128442"/>
    <lineage>
        <taxon>Eukaryota</taxon>
        <taxon>Fungi</taxon>
        <taxon>Dikarya</taxon>
        <taxon>Ascomycota</taxon>
        <taxon>Pezizomycotina</taxon>
        <taxon>Eurotiomycetes</taxon>
        <taxon>Eurotiomycetidae</taxon>
        <taxon>Eurotiales</taxon>
        <taxon>Trichocomaceae</taxon>
        <taxon>Talaromyces</taxon>
        <taxon>Talaromyces sect. Talaromyces</taxon>
    </lineage>
</organism>
<accession>A0A6V8H893</accession>
<sequence length="518" mass="58139">MEQCQREMEQLSINADQIDDHVDGSGSGSDSDATVGPSPRRSSARSNPFDIELPDDFAPRSLEWFLSPRPDPKKPISMFWTDPAGYYATPTPSPTTATNEAQPEQGNAELGTMGTLEQWFVPRRRDKTDKPKWTIGAPLPDLAFRRMSLNASDISQFQLARPPTPPRKRPRYPDTMSNKPLPPLPPRRFASEGNAPMLSARLRSRSIPEFALSRWSESSESDNAGEQTQSIADSHVEAPKEPEVRAPATMDEATMNGESVVENAQSTGPHLLVRLNQYQDNQMAAVTQMENTLSNPHIPDALREKFIGWSQQLIDLDCPFRVNVQPGVLEEVKVTEKDAHRVVDWAIEVGTKTNSIHDQINSFMDAADLVACELREMSAGVDIYNGSPLPVEELYHKMTDIVRKKCRSPRLHEVLLLRSFLNLYEHLLYIPFQNVKDRFKVVQDTYPHNTVSIALNIDTPLSLLKRVLDAAYIAHGEYTALTRCIRQEFFVPIEERIPGVSSRTDGYLNNVVGPSNVI</sequence>
<keyword evidence="3" id="KW-1185">Reference proteome</keyword>
<feature type="region of interest" description="Disordered" evidence="1">
    <location>
        <begin position="1"/>
        <end position="55"/>
    </location>
</feature>
<evidence type="ECO:0000256" key="1">
    <source>
        <dbReference type="SAM" id="MobiDB-lite"/>
    </source>
</evidence>
<protein>
    <submittedName>
        <fullName evidence="2">Uncharacterized protein</fullName>
    </submittedName>
</protein>
<evidence type="ECO:0000313" key="3">
    <source>
        <dbReference type="Proteomes" id="UP000053095"/>
    </source>
</evidence>
<reference evidence="3" key="1">
    <citation type="journal article" date="2015" name="Genome Announc.">
        <title>Draft genome sequence of Talaromyces cellulolyticus strain Y-94, a source of lignocellulosic biomass-degrading enzymes.</title>
        <authorList>
            <person name="Fujii T."/>
            <person name="Koike H."/>
            <person name="Sawayama S."/>
            <person name="Yano S."/>
            <person name="Inoue H."/>
        </authorList>
    </citation>
    <scope>NUCLEOTIDE SEQUENCE [LARGE SCALE GENOMIC DNA]</scope>
    <source>
        <strain evidence="3">Y-94</strain>
    </source>
</reference>
<feature type="region of interest" description="Disordered" evidence="1">
    <location>
        <begin position="214"/>
        <end position="241"/>
    </location>
</feature>
<feature type="compositionally biased region" description="Polar residues" evidence="1">
    <location>
        <begin position="215"/>
        <end position="232"/>
    </location>
</feature>